<keyword evidence="2" id="KW-0378">Hydrolase</keyword>
<protein>
    <submittedName>
        <fullName evidence="6">Patatin</fullName>
    </submittedName>
</protein>
<comment type="caution">
    <text evidence="2">Lacks conserved residue(s) required for the propagation of feature annotation.</text>
</comment>
<evidence type="ECO:0000313" key="6">
    <source>
        <dbReference type="EMBL" id="ATB48098.1"/>
    </source>
</evidence>
<feature type="chain" id="PRO_5013281547" evidence="4">
    <location>
        <begin position="25"/>
        <end position="920"/>
    </location>
</feature>
<dbReference type="RefSeq" id="WP_239988877.1">
    <property type="nucleotide sequence ID" value="NZ_CP022203.1"/>
</dbReference>
<feature type="region of interest" description="Disordered" evidence="3">
    <location>
        <begin position="107"/>
        <end position="169"/>
    </location>
</feature>
<evidence type="ECO:0000256" key="3">
    <source>
        <dbReference type="SAM" id="MobiDB-lite"/>
    </source>
</evidence>
<organism evidence="6 7">
    <name type="scientific">Corallococcus macrosporus DSM 14697</name>
    <dbReference type="NCBI Taxonomy" id="1189310"/>
    <lineage>
        <taxon>Bacteria</taxon>
        <taxon>Pseudomonadati</taxon>
        <taxon>Myxococcota</taxon>
        <taxon>Myxococcia</taxon>
        <taxon>Myxococcales</taxon>
        <taxon>Cystobacterineae</taxon>
        <taxon>Myxococcaceae</taxon>
        <taxon>Corallococcus</taxon>
    </lineage>
</organism>
<evidence type="ECO:0000256" key="1">
    <source>
        <dbReference type="ARBA" id="ARBA00023098"/>
    </source>
</evidence>
<feature type="region of interest" description="Disordered" evidence="3">
    <location>
        <begin position="29"/>
        <end position="73"/>
    </location>
</feature>
<dbReference type="InterPro" id="IPR002641">
    <property type="entry name" value="PNPLA_dom"/>
</dbReference>
<evidence type="ECO:0000259" key="5">
    <source>
        <dbReference type="PROSITE" id="PS51635"/>
    </source>
</evidence>
<feature type="compositionally biased region" description="Polar residues" evidence="3">
    <location>
        <begin position="115"/>
        <end position="136"/>
    </location>
</feature>
<keyword evidence="1 2" id="KW-0443">Lipid metabolism</keyword>
<dbReference type="GO" id="GO:0016042">
    <property type="term" value="P:lipid catabolic process"/>
    <property type="evidence" value="ECO:0007669"/>
    <property type="project" value="UniProtKB-UniRule"/>
</dbReference>
<keyword evidence="2" id="KW-0442">Lipid degradation</keyword>
<dbReference type="Gene3D" id="3.40.1090.10">
    <property type="entry name" value="Cytosolic phospholipase A2 catalytic domain"/>
    <property type="match status" value="2"/>
</dbReference>
<accession>A0A250JWQ1</accession>
<keyword evidence="7" id="KW-1185">Reference proteome</keyword>
<feature type="short sequence motif" description="GXSXG" evidence="2">
    <location>
        <begin position="238"/>
        <end position="242"/>
    </location>
</feature>
<feature type="domain" description="PNPLA" evidence="5">
    <location>
        <begin position="193"/>
        <end position="471"/>
    </location>
</feature>
<proteinExistence type="predicted"/>
<dbReference type="Proteomes" id="UP000217343">
    <property type="component" value="Chromosome"/>
</dbReference>
<dbReference type="AlphaFoldDB" id="A0A250JWQ1"/>
<evidence type="ECO:0000256" key="4">
    <source>
        <dbReference type="SAM" id="SignalP"/>
    </source>
</evidence>
<feature type="short sequence motif" description="DGA/G" evidence="2">
    <location>
        <begin position="458"/>
        <end position="460"/>
    </location>
</feature>
<dbReference type="EMBL" id="CP022203">
    <property type="protein sequence ID" value="ATB48098.1"/>
    <property type="molecule type" value="Genomic_DNA"/>
</dbReference>
<feature type="active site" description="Nucleophile" evidence="2">
    <location>
        <position position="240"/>
    </location>
</feature>
<dbReference type="GO" id="GO:0016787">
    <property type="term" value="F:hydrolase activity"/>
    <property type="evidence" value="ECO:0007669"/>
    <property type="project" value="UniProtKB-UniRule"/>
</dbReference>
<feature type="compositionally biased region" description="Polar residues" evidence="3">
    <location>
        <begin position="63"/>
        <end position="73"/>
    </location>
</feature>
<evidence type="ECO:0000313" key="7">
    <source>
        <dbReference type="Proteomes" id="UP000217343"/>
    </source>
</evidence>
<feature type="signal peptide" evidence="4">
    <location>
        <begin position="1"/>
        <end position="24"/>
    </location>
</feature>
<evidence type="ECO:0000256" key="2">
    <source>
        <dbReference type="PROSITE-ProRule" id="PRU01161"/>
    </source>
</evidence>
<feature type="active site" description="Proton acceptor" evidence="2">
    <location>
        <position position="458"/>
    </location>
</feature>
<dbReference type="KEGG" id="mmas:MYMAC_003724"/>
<dbReference type="SUPFAM" id="SSF52151">
    <property type="entry name" value="FabD/lysophospholipase-like"/>
    <property type="match status" value="1"/>
</dbReference>
<feature type="compositionally biased region" description="Low complexity" evidence="3">
    <location>
        <begin position="29"/>
        <end position="51"/>
    </location>
</feature>
<keyword evidence="4" id="KW-0732">Signal</keyword>
<dbReference type="InterPro" id="IPR016035">
    <property type="entry name" value="Acyl_Trfase/lysoPLipase"/>
</dbReference>
<name>A0A250JWQ1_9BACT</name>
<dbReference type="Pfam" id="PF01734">
    <property type="entry name" value="Patatin"/>
    <property type="match status" value="1"/>
</dbReference>
<reference evidence="6 7" key="1">
    <citation type="submission" date="2017-06" db="EMBL/GenBank/DDBJ databases">
        <title>Sequencing and comparative analysis of myxobacterial genomes.</title>
        <authorList>
            <person name="Rupp O."/>
            <person name="Goesmann A."/>
            <person name="Sogaard-Andersen L."/>
        </authorList>
    </citation>
    <scope>NUCLEOTIDE SEQUENCE [LARGE SCALE GENOMIC DNA]</scope>
    <source>
        <strain evidence="6 7">DSM 14697</strain>
    </source>
</reference>
<dbReference type="PROSITE" id="PS51635">
    <property type="entry name" value="PNPLA"/>
    <property type="match status" value="1"/>
</dbReference>
<sequence>MPKALLRACAVVLLAATSAAQAQAVPPVPAEAESAAPATPDTAPAKAAPPEALRDAGAASPPDNASTEAGATSLRETGATSLPEAGAASLPEAGAASLPEAGAASLPEAGAATSPPDNASTEAGATSPPDSASTEAATDVSPQAPEPAPAEEGAFAKDTGLVPEGTPYLPPHIEDYAKARALAEQTERSAPALVVSGGISLGAYQAGFISTLVRFWSVAQREGARADLGNPAPRVWTGASAGAVNALLGGLASCDTAFSQPRWSPEQSLFWTVWIDQLDLERLLPKEPTEPNQGTHLFSEPHMQDTLRLILEKAQATRFKEDCTFAYGITVTNLRGRDVPFGEGGPESQFKLKRVTEKLVVQVMTQGEGKLTARLPFMEGAVSASFPHIGVKPKELAYYPALGAQPKGDGGHEVSLSNLLLTPQASGAFPLAFPPVPVEVSFFNETQWGPVETLKLIDGGVLNNNPVDLAVRLGSRWVERGSAGETTLNRERFPVVYLDQDAVGWSWAPPPARPKRSRSPLDETYFQYLGNVLNAARDSAVLNTLEHDINLSGRIQIPRRTSVLPSEFQFAMMGFFDRRFREHDFYRGMQDAIRFLSTQLTSTRAVDLLVPRVEKERLRDREVRVLKVLGIDSAGFNCVVGNDCAATPQLERLRMASDELTDKAQAGLLNKGQVDVLLAALGDVGYQYSEGVMEGAEATGTREDLEPVRQRVGTAFHSLVSQQKGNLKIPLRPAGAAFLDEWLTYSKPSHVWTLSAMRQRGVGLGVELPFGASEQGREEYAYSRNEWRFGAVLSALGVRDMDQLVPNDTRIRWGTLGLYIDCVSDMDGFSGAIPFLDLGPYVRWRAGLGVSAGYLREPNEWALTVPEARLGVDLAEMVGVRLTVPVYLLKRTEGDRRFVGGTPKYFKELGLGVEFLLTRW</sequence>
<gene>
    <name evidence="6" type="ORF">MYMAC_003724</name>
</gene>